<comment type="caution">
    <text evidence="1">The sequence shown here is derived from an EMBL/GenBank/DDBJ whole genome shotgun (WGS) entry which is preliminary data.</text>
</comment>
<organism evidence="1 2">
    <name type="scientific">Pontibacter anaerobius</name>
    <dbReference type="NCBI Taxonomy" id="2993940"/>
    <lineage>
        <taxon>Bacteria</taxon>
        <taxon>Pseudomonadati</taxon>
        <taxon>Bacteroidota</taxon>
        <taxon>Cytophagia</taxon>
        <taxon>Cytophagales</taxon>
        <taxon>Hymenobacteraceae</taxon>
        <taxon>Pontibacter</taxon>
    </lineage>
</organism>
<keyword evidence="2" id="KW-1185">Reference proteome</keyword>
<reference evidence="1 2" key="1">
    <citation type="submission" date="2022-11" db="EMBL/GenBank/DDBJ databases">
        <title>The characterization of three novel Bacteroidetes species and genomic analysis of their roles in tidal elemental geochemical cycles.</title>
        <authorList>
            <person name="Ma K.-J."/>
        </authorList>
    </citation>
    <scope>NUCLEOTIDE SEQUENCE [LARGE SCALE GENOMIC DNA]</scope>
    <source>
        <strain evidence="1 2">M82</strain>
    </source>
</reference>
<evidence type="ECO:0000313" key="2">
    <source>
        <dbReference type="Proteomes" id="UP001207228"/>
    </source>
</evidence>
<protein>
    <submittedName>
        <fullName evidence="1">Uncharacterized protein</fullName>
    </submittedName>
</protein>
<accession>A0ABT3RJZ9</accession>
<dbReference type="RefSeq" id="WP_266053756.1">
    <property type="nucleotide sequence ID" value="NZ_JAPFQO010000011.1"/>
</dbReference>
<dbReference type="EMBL" id="JAPFQO010000011">
    <property type="protein sequence ID" value="MCX2741520.1"/>
    <property type="molecule type" value="Genomic_DNA"/>
</dbReference>
<name>A0ABT3RJZ9_9BACT</name>
<proteinExistence type="predicted"/>
<dbReference type="Proteomes" id="UP001207228">
    <property type="component" value="Unassembled WGS sequence"/>
</dbReference>
<sequence length="143" mass="16678">MLLSTLEFTTILDTKYLTIRHCPEEKLLWNEWRGVIPSQQLRQAIIYDCNFILENDVELLLADYLNLSAPVVEDQVWVARHSAPLLRKSRLRKVANLLAQNIFQQLAVENFYEKEAVLPRNCVRREFVSNNDALVWLLSSYSG</sequence>
<evidence type="ECO:0000313" key="1">
    <source>
        <dbReference type="EMBL" id="MCX2741520.1"/>
    </source>
</evidence>
<gene>
    <name evidence="1" type="ORF">OO017_16285</name>
</gene>